<dbReference type="RefSeq" id="WP_209682052.1">
    <property type="nucleotide sequence ID" value="NZ_JAGIOI010000001.1"/>
</dbReference>
<feature type="DNA-binding region" description="H-T-H motif" evidence="4">
    <location>
        <begin position="37"/>
        <end position="56"/>
    </location>
</feature>
<reference evidence="6 7" key="1">
    <citation type="submission" date="2021-03" db="EMBL/GenBank/DDBJ databases">
        <title>Sequencing the genomes of 1000 actinobacteria strains.</title>
        <authorList>
            <person name="Klenk H.-P."/>
        </authorList>
    </citation>
    <scope>NUCLEOTIDE SEQUENCE [LARGE SCALE GENOMIC DNA]</scope>
    <source>
        <strain evidence="6 7">DSM 16005</strain>
    </source>
</reference>
<dbReference type="EMBL" id="JAGIOI010000001">
    <property type="protein sequence ID" value="MBP2414292.1"/>
    <property type="molecule type" value="Genomic_DNA"/>
</dbReference>
<evidence type="ECO:0000313" key="7">
    <source>
        <dbReference type="Proteomes" id="UP000711614"/>
    </source>
</evidence>
<dbReference type="PANTHER" id="PTHR30055:SF234">
    <property type="entry name" value="HTH-TYPE TRANSCRIPTIONAL REGULATOR BETI"/>
    <property type="match status" value="1"/>
</dbReference>
<evidence type="ECO:0000313" key="6">
    <source>
        <dbReference type="EMBL" id="MBP2414292.1"/>
    </source>
</evidence>
<sequence>MFSERVRPREAQRQATRQDVLDAAEALFHTEGFKATTVRRIAAGAGVSIGTVMAAGDKDSLLVEAMDRRIRLMHQARMIPETGFLAMKAGGNAPEMVAALVQPFMQLFAEDLDLAREYGAVLMRGRHQSEVFGSLALQLKSEFEQAYKLFGLGRQAARTAATATHLAYLGILLSWSAGAFGQEDALVQLKESVAALMGEGDGRS</sequence>
<protein>
    <submittedName>
        <fullName evidence="6">AcrR family transcriptional regulator</fullName>
    </submittedName>
</protein>
<evidence type="ECO:0000259" key="5">
    <source>
        <dbReference type="PROSITE" id="PS50977"/>
    </source>
</evidence>
<evidence type="ECO:0000256" key="1">
    <source>
        <dbReference type="ARBA" id="ARBA00023015"/>
    </source>
</evidence>
<evidence type="ECO:0000256" key="3">
    <source>
        <dbReference type="ARBA" id="ARBA00023163"/>
    </source>
</evidence>
<accession>A0ABS4YZS0</accession>
<keyword evidence="3" id="KW-0804">Transcription</keyword>
<evidence type="ECO:0000256" key="2">
    <source>
        <dbReference type="ARBA" id="ARBA00023125"/>
    </source>
</evidence>
<comment type="caution">
    <text evidence="6">The sequence shown here is derived from an EMBL/GenBank/DDBJ whole genome shotgun (WGS) entry which is preliminary data.</text>
</comment>
<organism evidence="6 7">
    <name type="scientific">Arthrobacter stackebrandtii</name>
    <dbReference type="NCBI Taxonomy" id="272161"/>
    <lineage>
        <taxon>Bacteria</taxon>
        <taxon>Bacillati</taxon>
        <taxon>Actinomycetota</taxon>
        <taxon>Actinomycetes</taxon>
        <taxon>Micrococcales</taxon>
        <taxon>Micrococcaceae</taxon>
        <taxon>Arthrobacter</taxon>
    </lineage>
</organism>
<dbReference type="PROSITE" id="PS50977">
    <property type="entry name" value="HTH_TETR_2"/>
    <property type="match status" value="1"/>
</dbReference>
<proteinExistence type="predicted"/>
<dbReference type="PANTHER" id="PTHR30055">
    <property type="entry name" value="HTH-TYPE TRANSCRIPTIONAL REGULATOR RUTR"/>
    <property type="match status" value="1"/>
</dbReference>
<gene>
    <name evidence="6" type="ORF">JOF48_003091</name>
</gene>
<evidence type="ECO:0000256" key="4">
    <source>
        <dbReference type="PROSITE-ProRule" id="PRU00335"/>
    </source>
</evidence>
<dbReference type="Gene3D" id="1.10.357.10">
    <property type="entry name" value="Tetracycline Repressor, domain 2"/>
    <property type="match status" value="1"/>
</dbReference>
<dbReference type="InterPro" id="IPR009057">
    <property type="entry name" value="Homeodomain-like_sf"/>
</dbReference>
<dbReference type="InterPro" id="IPR050109">
    <property type="entry name" value="HTH-type_TetR-like_transc_reg"/>
</dbReference>
<dbReference type="InterPro" id="IPR001647">
    <property type="entry name" value="HTH_TetR"/>
</dbReference>
<keyword evidence="2 4" id="KW-0238">DNA-binding</keyword>
<keyword evidence="1" id="KW-0805">Transcription regulation</keyword>
<dbReference type="Pfam" id="PF00440">
    <property type="entry name" value="TetR_N"/>
    <property type="match status" value="1"/>
</dbReference>
<name>A0ABS4YZS0_9MICC</name>
<keyword evidence="7" id="KW-1185">Reference proteome</keyword>
<feature type="domain" description="HTH tetR-type" evidence="5">
    <location>
        <begin position="14"/>
        <end position="74"/>
    </location>
</feature>
<dbReference type="SUPFAM" id="SSF46689">
    <property type="entry name" value="Homeodomain-like"/>
    <property type="match status" value="1"/>
</dbReference>
<dbReference type="Proteomes" id="UP000711614">
    <property type="component" value="Unassembled WGS sequence"/>
</dbReference>